<keyword evidence="4" id="KW-0687">Ribonucleoprotein</keyword>
<keyword evidence="3" id="KW-0733">Signal recognition particle</keyword>
<evidence type="ECO:0000256" key="2">
    <source>
        <dbReference type="ARBA" id="ARBA00022490"/>
    </source>
</evidence>
<comment type="caution">
    <text evidence="6">The sequence shown here is derived from an EMBL/GenBank/DDBJ whole genome shotgun (WGS) entry which is preliminary data.</text>
</comment>
<dbReference type="AlphaFoldDB" id="A0AAW1XC10"/>
<dbReference type="GO" id="GO:0005786">
    <property type="term" value="C:signal recognition particle, endoplasmic reticulum targeting"/>
    <property type="evidence" value="ECO:0007669"/>
    <property type="project" value="UniProtKB-KW"/>
</dbReference>
<dbReference type="InterPro" id="IPR002778">
    <property type="entry name" value="Signal_recog_particle_SRP19"/>
</dbReference>
<evidence type="ECO:0000313" key="7">
    <source>
        <dbReference type="Proteomes" id="UP001457282"/>
    </source>
</evidence>
<keyword evidence="7" id="KW-1185">Reference proteome</keyword>
<accession>A0AAW1XC10</accession>
<dbReference type="GO" id="GO:0008312">
    <property type="term" value="F:7S RNA binding"/>
    <property type="evidence" value="ECO:0007669"/>
    <property type="project" value="InterPro"/>
</dbReference>
<comment type="subcellular location">
    <subcellularLocation>
        <location evidence="1">Cytoplasm</location>
    </subcellularLocation>
</comment>
<dbReference type="GO" id="GO:0006617">
    <property type="term" value="P:SRP-dependent cotranslational protein targeting to membrane, signal sequence recognition"/>
    <property type="evidence" value="ECO:0007669"/>
    <property type="project" value="TreeGrafter"/>
</dbReference>
<gene>
    <name evidence="6" type="ORF">M0R45_021259</name>
</gene>
<evidence type="ECO:0008006" key="8">
    <source>
        <dbReference type="Google" id="ProtNLM"/>
    </source>
</evidence>
<dbReference type="InterPro" id="IPR036521">
    <property type="entry name" value="SRP19-like_sf"/>
</dbReference>
<evidence type="ECO:0000256" key="5">
    <source>
        <dbReference type="SAM" id="MobiDB-lite"/>
    </source>
</evidence>
<feature type="region of interest" description="Disordered" evidence="5">
    <location>
        <begin position="60"/>
        <end position="91"/>
    </location>
</feature>
<dbReference type="Pfam" id="PF01922">
    <property type="entry name" value="SRP19"/>
    <property type="match status" value="1"/>
</dbReference>
<keyword evidence="2" id="KW-0963">Cytoplasm</keyword>
<dbReference type="PANTHER" id="PTHR17453">
    <property type="entry name" value="SIGNAL RECOGNITION PARTICLE 19 KD PROTEIN"/>
    <property type="match status" value="1"/>
</dbReference>
<evidence type="ECO:0000256" key="3">
    <source>
        <dbReference type="ARBA" id="ARBA00023135"/>
    </source>
</evidence>
<dbReference type="SUPFAM" id="SSF69695">
    <property type="entry name" value="SRP19"/>
    <property type="match status" value="1"/>
</dbReference>
<dbReference type="EMBL" id="JBEDUW010000004">
    <property type="protein sequence ID" value="KAK9934102.1"/>
    <property type="molecule type" value="Genomic_DNA"/>
</dbReference>
<reference evidence="6 7" key="1">
    <citation type="journal article" date="2023" name="G3 (Bethesda)">
        <title>A chromosome-length genome assembly and annotation of blackberry (Rubus argutus, cv. 'Hillquist').</title>
        <authorList>
            <person name="Bruna T."/>
            <person name="Aryal R."/>
            <person name="Dudchenko O."/>
            <person name="Sargent D.J."/>
            <person name="Mead D."/>
            <person name="Buti M."/>
            <person name="Cavallini A."/>
            <person name="Hytonen T."/>
            <person name="Andres J."/>
            <person name="Pham M."/>
            <person name="Weisz D."/>
            <person name="Mascagni F."/>
            <person name="Usai G."/>
            <person name="Natali L."/>
            <person name="Bassil N."/>
            <person name="Fernandez G.E."/>
            <person name="Lomsadze A."/>
            <person name="Armour M."/>
            <person name="Olukolu B."/>
            <person name="Poorten T."/>
            <person name="Britton C."/>
            <person name="Davik J."/>
            <person name="Ashrafi H."/>
            <person name="Aiden E.L."/>
            <person name="Borodovsky M."/>
            <person name="Worthington M."/>
        </authorList>
    </citation>
    <scope>NUCLEOTIDE SEQUENCE [LARGE SCALE GENOMIC DNA]</scope>
    <source>
        <strain evidence="6">PI 553951</strain>
    </source>
</reference>
<sequence length="91" mass="10381">MDKDLPSHFKVPFAIELDKAYPRDFFQRGRVRVLLKKEDGTPYNPVISTRKQLMLRVAELVPRHPGRTKKQEPASTSSGPAKSGKHGKKKR</sequence>
<proteinExistence type="predicted"/>
<dbReference type="PANTHER" id="PTHR17453:SF0">
    <property type="entry name" value="SIGNAL RECOGNITION PARTICLE 19 KDA PROTEIN"/>
    <property type="match status" value="1"/>
</dbReference>
<dbReference type="Proteomes" id="UP001457282">
    <property type="component" value="Unassembled WGS sequence"/>
</dbReference>
<evidence type="ECO:0000256" key="4">
    <source>
        <dbReference type="ARBA" id="ARBA00023274"/>
    </source>
</evidence>
<protein>
    <recommendedName>
        <fullName evidence="8">Signal recognition particle 19 kDa protein</fullName>
    </recommendedName>
</protein>
<evidence type="ECO:0000313" key="6">
    <source>
        <dbReference type="EMBL" id="KAK9934102.1"/>
    </source>
</evidence>
<dbReference type="Gene3D" id="3.30.56.30">
    <property type="entry name" value="Signal recognition particle, SRP19-like subunit"/>
    <property type="match status" value="1"/>
</dbReference>
<organism evidence="6 7">
    <name type="scientific">Rubus argutus</name>
    <name type="common">Southern blackberry</name>
    <dbReference type="NCBI Taxonomy" id="59490"/>
    <lineage>
        <taxon>Eukaryota</taxon>
        <taxon>Viridiplantae</taxon>
        <taxon>Streptophyta</taxon>
        <taxon>Embryophyta</taxon>
        <taxon>Tracheophyta</taxon>
        <taxon>Spermatophyta</taxon>
        <taxon>Magnoliopsida</taxon>
        <taxon>eudicotyledons</taxon>
        <taxon>Gunneridae</taxon>
        <taxon>Pentapetalae</taxon>
        <taxon>rosids</taxon>
        <taxon>fabids</taxon>
        <taxon>Rosales</taxon>
        <taxon>Rosaceae</taxon>
        <taxon>Rosoideae</taxon>
        <taxon>Rosoideae incertae sedis</taxon>
        <taxon>Rubus</taxon>
    </lineage>
</organism>
<evidence type="ECO:0000256" key="1">
    <source>
        <dbReference type="ARBA" id="ARBA00004496"/>
    </source>
</evidence>
<name>A0AAW1XC10_RUBAR</name>